<comment type="subcellular location">
    <subcellularLocation>
        <location evidence="1">Cell outer membrane</location>
    </subcellularLocation>
</comment>
<dbReference type="InterPro" id="IPR050330">
    <property type="entry name" value="Bact_OuterMem_StrucFunc"/>
</dbReference>
<keyword evidence="3" id="KW-0998">Cell outer membrane</keyword>
<evidence type="ECO:0000256" key="5">
    <source>
        <dbReference type="SAM" id="SignalP"/>
    </source>
</evidence>
<keyword evidence="8" id="KW-1185">Reference proteome</keyword>
<dbReference type="GO" id="GO:0009279">
    <property type="term" value="C:cell outer membrane"/>
    <property type="evidence" value="ECO:0007669"/>
    <property type="project" value="UniProtKB-SubCell"/>
</dbReference>
<dbReference type="PROSITE" id="PS51123">
    <property type="entry name" value="OMPA_2"/>
    <property type="match status" value="1"/>
</dbReference>
<organism evidence="7 8">
    <name type="scientific">Gulbenkiania indica</name>
    <dbReference type="NCBI Taxonomy" id="375574"/>
    <lineage>
        <taxon>Bacteria</taxon>
        <taxon>Pseudomonadati</taxon>
        <taxon>Pseudomonadota</taxon>
        <taxon>Betaproteobacteria</taxon>
        <taxon>Neisseriales</taxon>
        <taxon>Chromobacteriaceae</taxon>
        <taxon>Gulbenkiania</taxon>
    </lineage>
</organism>
<evidence type="ECO:0000256" key="1">
    <source>
        <dbReference type="ARBA" id="ARBA00004442"/>
    </source>
</evidence>
<proteinExistence type="predicted"/>
<dbReference type="PRINTS" id="PR01021">
    <property type="entry name" value="OMPADOMAIN"/>
</dbReference>
<feature type="chain" id="PRO_5005504177" evidence="5">
    <location>
        <begin position="22"/>
        <end position="219"/>
    </location>
</feature>
<dbReference type="InterPro" id="IPR006665">
    <property type="entry name" value="OmpA-like"/>
</dbReference>
<dbReference type="EMBL" id="CYHA01000008">
    <property type="protein sequence ID" value="CUA86516.1"/>
    <property type="molecule type" value="Genomic_DNA"/>
</dbReference>
<evidence type="ECO:0000256" key="4">
    <source>
        <dbReference type="PROSITE-ProRule" id="PRU00473"/>
    </source>
</evidence>
<dbReference type="PANTHER" id="PTHR30329:SF21">
    <property type="entry name" value="LIPOPROTEIN YIAD-RELATED"/>
    <property type="match status" value="1"/>
</dbReference>
<dbReference type="SUPFAM" id="SSF103088">
    <property type="entry name" value="OmpA-like"/>
    <property type="match status" value="1"/>
</dbReference>
<reference evidence="8" key="1">
    <citation type="submission" date="2015-08" db="EMBL/GenBank/DDBJ databases">
        <authorList>
            <person name="Varghese N."/>
        </authorList>
    </citation>
    <scope>NUCLEOTIDE SEQUENCE [LARGE SCALE GENOMIC DNA]</scope>
    <source>
        <strain evidence="8">DSM 17901</strain>
    </source>
</reference>
<dbReference type="AlphaFoldDB" id="A0A0K6H6A5"/>
<name>A0A0K6H6A5_9NEIS</name>
<evidence type="ECO:0000256" key="3">
    <source>
        <dbReference type="ARBA" id="ARBA00023237"/>
    </source>
</evidence>
<dbReference type="InterPro" id="IPR006664">
    <property type="entry name" value="OMP_bac"/>
</dbReference>
<sequence>MIRLFKPSTLAVAALALVATACSNTGGTGPMGMNKTATYGLGGAAACGIAGAVTGNSKHARNAALGCGLVGAGVGAYMDYQERQLRERLANTQVDVTRSGDQIKLTMPDNITFAINSATLNPNVQTALADVANVLNQYPETSITVVGHTDNTGSASLNQNLSQRRAEAVSSYLQARGVTASRIRTMGMGPNQPIAGNDTEAGRAKNRRVEILINPQAAK</sequence>
<dbReference type="PROSITE" id="PS01068">
    <property type="entry name" value="OMPA_1"/>
    <property type="match status" value="1"/>
</dbReference>
<evidence type="ECO:0000313" key="7">
    <source>
        <dbReference type="EMBL" id="CUA86516.1"/>
    </source>
</evidence>
<feature type="domain" description="OmpA-like" evidence="6">
    <location>
        <begin position="100"/>
        <end position="217"/>
    </location>
</feature>
<evidence type="ECO:0000259" key="6">
    <source>
        <dbReference type="PROSITE" id="PS51123"/>
    </source>
</evidence>
<dbReference type="PROSITE" id="PS51257">
    <property type="entry name" value="PROKAR_LIPOPROTEIN"/>
    <property type="match status" value="1"/>
</dbReference>
<feature type="signal peptide" evidence="5">
    <location>
        <begin position="1"/>
        <end position="21"/>
    </location>
</feature>
<dbReference type="CDD" id="cd07185">
    <property type="entry name" value="OmpA_C-like"/>
    <property type="match status" value="1"/>
</dbReference>
<dbReference type="STRING" id="375574.GCA_001418035_02478"/>
<evidence type="ECO:0000256" key="2">
    <source>
        <dbReference type="ARBA" id="ARBA00023136"/>
    </source>
</evidence>
<dbReference type="InterPro" id="IPR008816">
    <property type="entry name" value="Gly_zipper_2TM_dom"/>
</dbReference>
<keyword evidence="2 4" id="KW-0472">Membrane</keyword>
<dbReference type="InterPro" id="IPR036737">
    <property type="entry name" value="OmpA-like_sf"/>
</dbReference>
<dbReference type="Pfam" id="PF00691">
    <property type="entry name" value="OmpA"/>
    <property type="match status" value="1"/>
</dbReference>
<dbReference type="Proteomes" id="UP000243535">
    <property type="component" value="Unassembled WGS sequence"/>
</dbReference>
<dbReference type="PANTHER" id="PTHR30329">
    <property type="entry name" value="STATOR ELEMENT OF FLAGELLAR MOTOR COMPLEX"/>
    <property type="match status" value="1"/>
</dbReference>
<gene>
    <name evidence="7" type="ORF">Ga0061063_2704</name>
</gene>
<dbReference type="OrthoDB" id="9782229at2"/>
<protein>
    <submittedName>
        <fullName evidence="7">Outer membrane protein OmpA and related peptidoglycan-associated (Lipo)proteins</fullName>
    </submittedName>
</protein>
<dbReference type="Pfam" id="PF05433">
    <property type="entry name" value="Rick_17kDa_Anti"/>
    <property type="match status" value="1"/>
</dbReference>
<evidence type="ECO:0000313" key="8">
    <source>
        <dbReference type="Proteomes" id="UP000243535"/>
    </source>
</evidence>
<accession>A0A0K6H6A5</accession>
<dbReference type="Gene3D" id="3.30.1330.60">
    <property type="entry name" value="OmpA-like domain"/>
    <property type="match status" value="1"/>
</dbReference>
<keyword evidence="5" id="KW-0732">Signal</keyword>
<dbReference type="InterPro" id="IPR006690">
    <property type="entry name" value="OMPA-like_CS"/>
</dbReference>